<dbReference type="SMART" id="SM00388">
    <property type="entry name" value="HisKA"/>
    <property type="match status" value="1"/>
</dbReference>
<dbReference type="GO" id="GO:0000155">
    <property type="term" value="F:phosphorelay sensor kinase activity"/>
    <property type="evidence" value="ECO:0007669"/>
    <property type="project" value="InterPro"/>
</dbReference>
<keyword evidence="3" id="KW-0597">Phosphoprotein</keyword>
<protein>
    <recommendedName>
        <fullName evidence="2">histidine kinase</fullName>
        <ecNumber evidence="2">2.7.13.3</ecNumber>
    </recommendedName>
</protein>
<dbReference type="InterPro" id="IPR003594">
    <property type="entry name" value="HATPase_dom"/>
</dbReference>
<dbReference type="Pfam" id="PF02518">
    <property type="entry name" value="HATPase_c"/>
    <property type="match status" value="1"/>
</dbReference>
<dbReference type="Pfam" id="PF00512">
    <property type="entry name" value="HisKA"/>
    <property type="match status" value="1"/>
</dbReference>
<evidence type="ECO:0000313" key="5">
    <source>
        <dbReference type="EMBL" id="BAN10007.1"/>
    </source>
</evidence>
<organism evidence="5">
    <name type="scientific">Rhizobium loti</name>
    <name type="common">Mesorhizobium loti</name>
    <dbReference type="NCBI Taxonomy" id="381"/>
    <lineage>
        <taxon>Bacteria</taxon>
        <taxon>Pseudomonadati</taxon>
        <taxon>Pseudomonadota</taxon>
        <taxon>Alphaproteobacteria</taxon>
        <taxon>Hyphomicrobiales</taxon>
        <taxon>Phyllobacteriaceae</taxon>
        <taxon>Mesorhizobium</taxon>
    </lineage>
</organism>
<dbReference type="SUPFAM" id="SSF55874">
    <property type="entry name" value="ATPase domain of HSP90 chaperone/DNA topoisomerase II/histidine kinase"/>
    <property type="match status" value="1"/>
</dbReference>
<dbReference type="Gene3D" id="1.10.287.130">
    <property type="match status" value="1"/>
</dbReference>
<dbReference type="InterPro" id="IPR003661">
    <property type="entry name" value="HisK_dim/P_dom"/>
</dbReference>
<dbReference type="InterPro" id="IPR036890">
    <property type="entry name" value="HATPase_C_sf"/>
</dbReference>
<evidence type="ECO:0000259" key="4">
    <source>
        <dbReference type="PROSITE" id="PS50109"/>
    </source>
</evidence>
<evidence type="ECO:0000256" key="3">
    <source>
        <dbReference type="ARBA" id="ARBA00022553"/>
    </source>
</evidence>
<dbReference type="Pfam" id="PF19443">
    <property type="entry name" value="DAHL"/>
    <property type="match status" value="1"/>
</dbReference>
<dbReference type="PRINTS" id="PR00344">
    <property type="entry name" value="BCTRLSENSOR"/>
</dbReference>
<reference evidence="5" key="2">
    <citation type="journal article" date="2013" name="Microbes Environ.">
        <title>Commonalities and Differences among Symbiosis Islands of Three Mesorhizobium loti Strains.</title>
        <authorList>
            <person name="Kasai-Maita H."/>
            <person name="Hirakawa H."/>
            <person name="Nakamura Y."/>
            <person name="Kaneko T."/>
            <person name="Miki K."/>
            <person name="Maruya J."/>
            <person name="Okazaki S."/>
            <person name="Tabata S."/>
            <person name="Saeki K."/>
            <person name="Sato S."/>
        </authorList>
    </citation>
    <scope>NUCLEOTIDE SEQUENCE</scope>
    <source>
        <strain evidence="5">NZP2037</strain>
    </source>
</reference>
<keyword evidence="5" id="KW-0808">Transferase</keyword>
<dbReference type="NCBIfam" id="NF010411">
    <property type="entry name" value="PRK13837.1"/>
    <property type="match status" value="1"/>
</dbReference>
<comment type="catalytic activity">
    <reaction evidence="1">
        <text>ATP + protein L-histidine = ADP + protein N-phospho-L-histidine.</text>
        <dbReference type="EC" id="2.7.13.3"/>
    </reaction>
</comment>
<dbReference type="InterPro" id="IPR036097">
    <property type="entry name" value="HisK_dim/P_sf"/>
</dbReference>
<dbReference type="EMBL" id="AP012557">
    <property type="protein sequence ID" value="BAN10007.1"/>
    <property type="molecule type" value="Genomic_DNA"/>
</dbReference>
<dbReference type="Gene3D" id="3.30.565.10">
    <property type="entry name" value="Histidine kinase-like ATPase, C-terminal domain"/>
    <property type="match status" value="1"/>
</dbReference>
<name>M5ANJ3_RHILI</name>
<evidence type="ECO:0000256" key="1">
    <source>
        <dbReference type="ARBA" id="ARBA00000085"/>
    </source>
</evidence>
<evidence type="ECO:0000256" key="2">
    <source>
        <dbReference type="ARBA" id="ARBA00012438"/>
    </source>
</evidence>
<dbReference type="PANTHER" id="PTHR43065">
    <property type="entry name" value="SENSOR HISTIDINE KINASE"/>
    <property type="match status" value="1"/>
</dbReference>
<feature type="domain" description="Histidine kinase" evidence="4">
    <location>
        <begin position="494"/>
        <end position="717"/>
    </location>
</feature>
<dbReference type="InterPro" id="IPR004358">
    <property type="entry name" value="Sig_transdc_His_kin-like_C"/>
</dbReference>
<reference evidence="5" key="1">
    <citation type="submission" date="2012-10" db="EMBL/GenBank/DDBJ databases">
        <authorList>
            <person name="Maita H."/>
            <person name="Sato S."/>
        </authorList>
    </citation>
    <scope>NUCLEOTIDE SEQUENCE</scope>
    <source>
        <strain evidence="5">NZP2037</strain>
    </source>
</reference>
<dbReference type="InterPro" id="IPR045812">
    <property type="entry name" value="DAHL"/>
</dbReference>
<sequence length="852" mass="93642">MRGEVHMVFLFQQHPAAYRSNEEQEFRSDFRKARTAHQTPFRCEKRLSTDNVFVIALAASFALLVGIQRQDPQVDEAVLSELRTIQINYALLQRDVARARTDMVLDFRTVDSTLQALQRNVTNLQRLAEISPDESSGAHSRLLAQLKKSVENTEATISAAAAQNELLQSSLVRFARSVNRLEGAPSNRLELSNLILQFSARPGFSLASQIDQSLSRLPPSQDQATHDVVRNGRAILSALSRVDRAADRIASFNTFAKAAELEGEYLKDYSLASAQAQRTRLFFGSVSICLCLFAIIRAFRLHVRTNRLERRLELEEAMREIEARFNESKAKNASPRFSTEAALRLVQRAFDADQCALALVDPSLSRHTGCFATNTCMRVWNVALLDEVVSLARAGRPVFRVVPAAEMVRTAPDTSGVCQIVACRASDQQAVVCILVFERDRSLPSAGDLRVLASAIVRLSNHLEMQRVNAERDLLASRWEHLERLRTVGTIASGATHEFNNILGAIIGYSEIAQGLVRRPSRIRKHIDQIILAGHRAKLIVDQILSLSRNRKRVAVPFNVSEIVMDLAPLLRVTVRAGVQLNFKINEWQTVVEGSPTEMQQILMNLCKNASEAVLNEGRVEVSVSRAQVCQTKPLAQGTLRPGDYVLLSISDDGPGIASSILPHVFEPFFTTRSLVGGTGLGLAAVDRHVSALAGCLDVTSAVGRGTRFDIYLPASKEEPVSADIAFGPYDGSLGNGEIVAVVEPDPAELEIYKDKIAALGYKPVGFATFESLCGWTESGKAADLLILGKMPFLERGQAESVGATLMMVPVIVVGEIDPVPVTSTNQAFVLWLAKPVSSRTMQHAVRTMMMA</sequence>
<accession>M5ANJ3</accession>
<keyword evidence="5" id="KW-0418">Kinase</keyword>
<dbReference type="PANTHER" id="PTHR43065:SF42">
    <property type="entry name" value="TWO-COMPONENT SENSOR PPRA"/>
    <property type="match status" value="1"/>
</dbReference>
<dbReference type="InterPro" id="IPR005467">
    <property type="entry name" value="His_kinase_dom"/>
</dbReference>
<dbReference type="AlphaFoldDB" id="M5ANJ3"/>
<dbReference type="CDD" id="cd00082">
    <property type="entry name" value="HisKA"/>
    <property type="match status" value="1"/>
</dbReference>
<dbReference type="PROSITE" id="PS50109">
    <property type="entry name" value="HIS_KIN"/>
    <property type="match status" value="1"/>
</dbReference>
<dbReference type="SMART" id="SM00387">
    <property type="entry name" value="HATPase_c"/>
    <property type="match status" value="1"/>
</dbReference>
<dbReference type="SUPFAM" id="SSF47384">
    <property type="entry name" value="Homodimeric domain of signal transducing histidine kinase"/>
    <property type="match status" value="1"/>
</dbReference>
<dbReference type="EC" id="2.7.13.3" evidence="2"/>
<proteinExistence type="predicted"/>